<comment type="catalytic activity">
    <reaction evidence="13">
        <text>a lipid A disaccharide + ATP = a lipid IVA + ADP + H(+)</text>
        <dbReference type="Rhea" id="RHEA:67840"/>
        <dbReference type="ChEBI" id="CHEBI:15378"/>
        <dbReference type="ChEBI" id="CHEBI:30616"/>
        <dbReference type="ChEBI" id="CHEBI:176343"/>
        <dbReference type="ChEBI" id="CHEBI:176425"/>
        <dbReference type="ChEBI" id="CHEBI:456216"/>
        <dbReference type="EC" id="2.7.1.130"/>
    </reaction>
</comment>
<evidence type="ECO:0000256" key="6">
    <source>
        <dbReference type="ARBA" id="ARBA00022556"/>
    </source>
</evidence>
<evidence type="ECO:0000256" key="12">
    <source>
        <dbReference type="ARBA" id="ARBA00029757"/>
    </source>
</evidence>
<sequence length="334" mass="34081">MKAPGFWSDPASLAGHLLSPLGAIVGMVTLRRMARPGARAALPVICIGNPTVGGSGKSPATLMVAARLAAMGHRPAILTRGYGGALAGPLAVDPAHQDASEVGDEALVHARSFPTIVARDRVAGAAFAARHGATIVVMDDGFQNPSLIKDLTLLTVDAAAGLGNGRVMPAGPLRAPFAPQIARAGALLVVGSGAAGDRLAAEVAGRGSVVVRARLVPEPGIAAWLDGRDVLAFCGIGRPAKFVETLGEAGARNAVLRPFPDHHLYGDADARRLLDEASRTGLPLVTTEKDAVKLRGSAALEALGSAATVIPVRLTPDDPAGLDRLLQPFSPSEP</sequence>
<dbReference type="OrthoDB" id="9766423at2"/>
<dbReference type="HAMAP" id="MF_00409">
    <property type="entry name" value="LpxK"/>
    <property type="match status" value="1"/>
</dbReference>
<evidence type="ECO:0000256" key="13">
    <source>
        <dbReference type="HAMAP-Rule" id="MF_00409"/>
    </source>
</evidence>
<comment type="similarity">
    <text evidence="13">Belongs to the LpxK family.</text>
</comment>
<proteinExistence type="inferred from homology"/>
<keyword evidence="6 13" id="KW-0441">Lipid A biosynthesis</keyword>
<dbReference type="EMBL" id="CP039690">
    <property type="protein sequence ID" value="QCI65065.1"/>
    <property type="molecule type" value="Genomic_DNA"/>
</dbReference>
<evidence type="ECO:0000256" key="7">
    <source>
        <dbReference type="ARBA" id="ARBA00022679"/>
    </source>
</evidence>
<evidence type="ECO:0000313" key="15">
    <source>
        <dbReference type="Proteomes" id="UP000298781"/>
    </source>
</evidence>
<name>A0A4D7B0P9_9HYPH</name>
<organism evidence="14 15">
    <name type="scientific">Phreatobacter stygius</name>
    <dbReference type="NCBI Taxonomy" id="1940610"/>
    <lineage>
        <taxon>Bacteria</taxon>
        <taxon>Pseudomonadati</taxon>
        <taxon>Pseudomonadota</taxon>
        <taxon>Alphaproteobacteria</taxon>
        <taxon>Hyphomicrobiales</taxon>
        <taxon>Phreatobacteraceae</taxon>
        <taxon>Phreatobacter</taxon>
    </lineage>
</organism>
<keyword evidence="15" id="KW-1185">Reference proteome</keyword>
<evidence type="ECO:0000256" key="8">
    <source>
        <dbReference type="ARBA" id="ARBA00022741"/>
    </source>
</evidence>
<keyword evidence="8 13" id="KW-0547">Nucleotide-binding</keyword>
<protein>
    <recommendedName>
        <fullName evidence="4 13">Tetraacyldisaccharide 4'-kinase</fullName>
        <ecNumber evidence="3 13">2.7.1.130</ecNumber>
    </recommendedName>
    <alternativeName>
        <fullName evidence="12 13">Lipid A 4'-kinase</fullName>
    </alternativeName>
</protein>
<evidence type="ECO:0000313" key="14">
    <source>
        <dbReference type="EMBL" id="QCI65065.1"/>
    </source>
</evidence>
<dbReference type="GO" id="GO:0005524">
    <property type="term" value="F:ATP binding"/>
    <property type="evidence" value="ECO:0007669"/>
    <property type="project" value="UniProtKB-UniRule"/>
</dbReference>
<dbReference type="PANTHER" id="PTHR42724">
    <property type="entry name" value="TETRAACYLDISACCHARIDE 4'-KINASE"/>
    <property type="match status" value="1"/>
</dbReference>
<reference evidence="14 15" key="1">
    <citation type="submission" date="2019-04" db="EMBL/GenBank/DDBJ databases">
        <title>Phreatobacter aquaticus sp. nov.</title>
        <authorList>
            <person name="Choi A."/>
        </authorList>
    </citation>
    <scope>NUCLEOTIDE SEQUENCE [LARGE SCALE GENOMIC DNA]</scope>
    <source>
        <strain evidence="14 15">KCTC 52518</strain>
    </source>
</reference>
<dbReference type="AlphaFoldDB" id="A0A4D7B0P9"/>
<accession>A0A4D7B0P9</accession>
<dbReference type="SUPFAM" id="SSF52540">
    <property type="entry name" value="P-loop containing nucleoside triphosphate hydrolases"/>
    <property type="match status" value="1"/>
</dbReference>
<dbReference type="Pfam" id="PF02606">
    <property type="entry name" value="LpxK"/>
    <property type="match status" value="1"/>
</dbReference>
<dbReference type="GO" id="GO:0009244">
    <property type="term" value="P:lipopolysaccharide core region biosynthetic process"/>
    <property type="evidence" value="ECO:0007669"/>
    <property type="project" value="TreeGrafter"/>
</dbReference>
<dbReference type="UniPathway" id="UPA00359">
    <property type="reaction ID" value="UER00482"/>
</dbReference>
<comment type="caution">
    <text evidence="13">Lacks conserved residue(s) required for the propagation of feature annotation.</text>
</comment>
<dbReference type="GO" id="GO:0009029">
    <property type="term" value="F:lipid-A 4'-kinase activity"/>
    <property type="evidence" value="ECO:0007669"/>
    <property type="project" value="UniProtKB-UniRule"/>
</dbReference>
<evidence type="ECO:0000256" key="11">
    <source>
        <dbReference type="ARBA" id="ARBA00023098"/>
    </source>
</evidence>
<evidence type="ECO:0000256" key="3">
    <source>
        <dbReference type="ARBA" id="ARBA00012071"/>
    </source>
</evidence>
<dbReference type="EC" id="2.7.1.130" evidence="3 13"/>
<keyword evidence="10 13" id="KW-0067">ATP-binding</keyword>
<evidence type="ECO:0000256" key="2">
    <source>
        <dbReference type="ARBA" id="ARBA00004870"/>
    </source>
</evidence>
<dbReference type="KEGG" id="pstg:E8M01_13060"/>
<comment type="function">
    <text evidence="1 13">Transfers the gamma-phosphate of ATP to the 4'-position of a tetraacyldisaccharide 1-phosphate intermediate (termed DS-1-P) to form tetraacyldisaccharide 1,4'-bis-phosphate (lipid IVA).</text>
</comment>
<evidence type="ECO:0000256" key="1">
    <source>
        <dbReference type="ARBA" id="ARBA00002274"/>
    </source>
</evidence>
<dbReference type="GO" id="GO:0009245">
    <property type="term" value="P:lipid A biosynthetic process"/>
    <property type="evidence" value="ECO:0007669"/>
    <property type="project" value="UniProtKB-UniRule"/>
</dbReference>
<gene>
    <name evidence="13" type="primary">lpxK</name>
    <name evidence="14" type="ORF">E8M01_13060</name>
</gene>
<dbReference type="GO" id="GO:0005886">
    <property type="term" value="C:plasma membrane"/>
    <property type="evidence" value="ECO:0007669"/>
    <property type="project" value="TreeGrafter"/>
</dbReference>
<keyword evidence="11 13" id="KW-0443">Lipid metabolism</keyword>
<dbReference type="InterPro" id="IPR003758">
    <property type="entry name" value="LpxK"/>
</dbReference>
<evidence type="ECO:0000256" key="9">
    <source>
        <dbReference type="ARBA" id="ARBA00022777"/>
    </source>
</evidence>
<dbReference type="Proteomes" id="UP000298781">
    <property type="component" value="Chromosome"/>
</dbReference>
<evidence type="ECO:0000256" key="4">
    <source>
        <dbReference type="ARBA" id="ARBA00016436"/>
    </source>
</evidence>
<keyword evidence="5 13" id="KW-0444">Lipid biosynthesis</keyword>
<dbReference type="PANTHER" id="PTHR42724:SF1">
    <property type="entry name" value="TETRAACYLDISACCHARIDE 4'-KINASE, MITOCHONDRIAL-RELATED"/>
    <property type="match status" value="1"/>
</dbReference>
<evidence type="ECO:0000256" key="5">
    <source>
        <dbReference type="ARBA" id="ARBA00022516"/>
    </source>
</evidence>
<keyword evidence="7 13" id="KW-0808">Transferase</keyword>
<comment type="pathway">
    <text evidence="2 13">Glycolipid biosynthesis; lipid IV(A) biosynthesis; lipid IV(A) from (3R)-3-hydroxytetradecanoyl-[acyl-carrier-protein] and UDP-N-acetyl-alpha-D-glucosamine: step 6/6.</text>
</comment>
<dbReference type="InterPro" id="IPR027417">
    <property type="entry name" value="P-loop_NTPase"/>
</dbReference>
<dbReference type="NCBIfam" id="TIGR00682">
    <property type="entry name" value="lpxK"/>
    <property type="match status" value="1"/>
</dbReference>
<dbReference type="RefSeq" id="WP_136960514.1">
    <property type="nucleotide sequence ID" value="NZ_CP039690.1"/>
</dbReference>
<evidence type="ECO:0000256" key="10">
    <source>
        <dbReference type="ARBA" id="ARBA00022840"/>
    </source>
</evidence>
<keyword evidence="9 13" id="KW-0418">Kinase</keyword>